<name>A0A7X6HCV1_9MICC</name>
<evidence type="ECO:0000259" key="5">
    <source>
        <dbReference type="PROSITE" id="PS50043"/>
    </source>
</evidence>
<gene>
    <name evidence="6" type="ORF">HGG74_02000</name>
</gene>
<dbReference type="PROSITE" id="PS50043">
    <property type="entry name" value="HTH_LUXR_2"/>
    <property type="match status" value="1"/>
</dbReference>
<evidence type="ECO:0000313" key="7">
    <source>
        <dbReference type="Proteomes" id="UP000544090"/>
    </source>
</evidence>
<organism evidence="6 7">
    <name type="scientific">Arthrobacter mobilis</name>
    <dbReference type="NCBI Taxonomy" id="2724944"/>
    <lineage>
        <taxon>Bacteria</taxon>
        <taxon>Bacillati</taxon>
        <taxon>Actinomycetota</taxon>
        <taxon>Actinomycetes</taxon>
        <taxon>Micrococcales</taxon>
        <taxon>Micrococcaceae</taxon>
        <taxon>Arthrobacter</taxon>
    </lineage>
</organism>
<protein>
    <submittedName>
        <fullName evidence="6">Helix-turn-helix transcriptional regulator</fullName>
    </submittedName>
</protein>
<dbReference type="PANTHER" id="PTHR44688:SF16">
    <property type="entry name" value="DNA-BINDING TRANSCRIPTIONAL ACTIVATOR DEVR_DOSR"/>
    <property type="match status" value="1"/>
</dbReference>
<dbReference type="Proteomes" id="UP000544090">
    <property type="component" value="Unassembled WGS sequence"/>
</dbReference>
<sequence length="126" mass="13419">MIAADAAARSVRQPGGAADQPLARQARRFLHDLGRRWPGIGGLPASDVPAGQRLTQRERDVAVLAAGGIRTREIAGRLGVSVRTVEGHLYRIYEKLDIHSRGELAASLGRDTGPEPALGNPPAICR</sequence>
<accession>A0A7X6HCV1</accession>
<dbReference type="SMART" id="SM00421">
    <property type="entry name" value="HTH_LUXR"/>
    <property type="match status" value="1"/>
</dbReference>
<dbReference type="GO" id="GO:0003677">
    <property type="term" value="F:DNA binding"/>
    <property type="evidence" value="ECO:0007669"/>
    <property type="project" value="UniProtKB-KW"/>
</dbReference>
<dbReference type="Gene3D" id="1.10.10.10">
    <property type="entry name" value="Winged helix-like DNA-binding domain superfamily/Winged helix DNA-binding domain"/>
    <property type="match status" value="1"/>
</dbReference>
<comment type="caution">
    <text evidence="6">The sequence shown here is derived from an EMBL/GenBank/DDBJ whole genome shotgun (WGS) entry which is preliminary data.</text>
</comment>
<dbReference type="SUPFAM" id="SSF46894">
    <property type="entry name" value="C-terminal effector domain of the bipartite response regulators"/>
    <property type="match status" value="1"/>
</dbReference>
<keyword evidence="3" id="KW-0804">Transcription</keyword>
<dbReference type="PRINTS" id="PR00038">
    <property type="entry name" value="HTHLUXR"/>
</dbReference>
<evidence type="ECO:0000256" key="3">
    <source>
        <dbReference type="ARBA" id="ARBA00023163"/>
    </source>
</evidence>
<dbReference type="EMBL" id="JAAZSQ010000001">
    <property type="protein sequence ID" value="NKX53327.1"/>
    <property type="molecule type" value="Genomic_DNA"/>
</dbReference>
<feature type="region of interest" description="Disordered" evidence="4">
    <location>
        <begin position="1"/>
        <end position="23"/>
    </location>
</feature>
<feature type="region of interest" description="Disordered" evidence="4">
    <location>
        <begin position="106"/>
        <end position="126"/>
    </location>
</feature>
<dbReference type="InterPro" id="IPR036388">
    <property type="entry name" value="WH-like_DNA-bd_sf"/>
</dbReference>
<reference evidence="6 7" key="1">
    <citation type="submission" date="2020-04" db="EMBL/GenBank/DDBJ databases">
        <title>Arthrobacter sp. nov.</title>
        <authorList>
            <person name="Liu S."/>
        </authorList>
    </citation>
    <scope>NUCLEOTIDE SEQUENCE [LARGE SCALE GENOMIC DNA]</scope>
    <source>
        <strain evidence="6 7">E918</strain>
    </source>
</reference>
<keyword evidence="7" id="KW-1185">Reference proteome</keyword>
<keyword evidence="2" id="KW-0238">DNA-binding</keyword>
<evidence type="ECO:0000256" key="2">
    <source>
        <dbReference type="ARBA" id="ARBA00023125"/>
    </source>
</evidence>
<feature type="domain" description="HTH luxR-type" evidence="5">
    <location>
        <begin position="47"/>
        <end position="112"/>
    </location>
</feature>
<proteinExistence type="predicted"/>
<dbReference type="InterPro" id="IPR000792">
    <property type="entry name" value="Tscrpt_reg_LuxR_C"/>
</dbReference>
<keyword evidence="1" id="KW-0805">Transcription regulation</keyword>
<evidence type="ECO:0000313" key="6">
    <source>
        <dbReference type="EMBL" id="NKX53327.1"/>
    </source>
</evidence>
<dbReference type="GO" id="GO:0006355">
    <property type="term" value="P:regulation of DNA-templated transcription"/>
    <property type="evidence" value="ECO:0007669"/>
    <property type="project" value="InterPro"/>
</dbReference>
<dbReference type="Pfam" id="PF00196">
    <property type="entry name" value="GerE"/>
    <property type="match status" value="1"/>
</dbReference>
<dbReference type="PANTHER" id="PTHR44688">
    <property type="entry name" value="DNA-BINDING TRANSCRIPTIONAL ACTIVATOR DEVR_DOSR"/>
    <property type="match status" value="1"/>
</dbReference>
<dbReference type="AlphaFoldDB" id="A0A7X6HCV1"/>
<dbReference type="InterPro" id="IPR016032">
    <property type="entry name" value="Sig_transdc_resp-reg_C-effctor"/>
</dbReference>
<dbReference type="CDD" id="cd06170">
    <property type="entry name" value="LuxR_C_like"/>
    <property type="match status" value="1"/>
</dbReference>
<evidence type="ECO:0000256" key="4">
    <source>
        <dbReference type="SAM" id="MobiDB-lite"/>
    </source>
</evidence>
<evidence type="ECO:0000256" key="1">
    <source>
        <dbReference type="ARBA" id="ARBA00023015"/>
    </source>
</evidence>
<dbReference type="PROSITE" id="PS00622">
    <property type="entry name" value="HTH_LUXR_1"/>
    <property type="match status" value="1"/>
</dbReference>